<proteinExistence type="predicted"/>
<evidence type="ECO:0000313" key="1">
    <source>
        <dbReference type="EMBL" id="PZO89053.1"/>
    </source>
</evidence>
<dbReference type="Proteomes" id="UP000249066">
    <property type="component" value="Unassembled WGS sequence"/>
</dbReference>
<name>A0A2W5A3D2_9SPHN</name>
<dbReference type="AlphaFoldDB" id="A0A2W5A3D2"/>
<evidence type="ECO:0000313" key="2">
    <source>
        <dbReference type="Proteomes" id="UP000249066"/>
    </source>
</evidence>
<reference evidence="1 2" key="1">
    <citation type="submission" date="2017-08" db="EMBL/GenBank/DDBJ databases">
        <title>Infants hospitalized years apart are colonized by the same room-sourced microbial strains.</title>
        <authorList>
            <person name="Brooks B."/>
            <person name="Olm M.R."/>
            <person name="Firek B.A."/>
            <person name="Baker R."/>
            <person name="Thomas B.C."/>
            <person name="Morowitz M.J."/>
            <person name="Banfield J.F."/>
        </authorList>
    </citation>
    <scope>NUCLEOTIDE SEQUENCE [LARGE SCALE GENOMIC DNA]</scope>
    <source>
        <strain evidence="1">S2_018_000_R2_101</strain>
    </source>
</reference>
<dbReference type="EMBL" id="QFNN01000074">
    <property type="protein sequence ID" value="PZO89053.1"/>
    <property type="molecule type" value="Genomic_DNA"/>
</dbReference>
<protein>
    <submittedName>
        <fullName evidence="1">Uncharacterized protein</fullName>
    </submittedName>
</protein>
<gene>
    <name evidence="1" type="ORF">DI623_11465</name>
</gene>
<comment type="caution">
    <text evidence="1">The sequence shown here is derived from an EMBL/GenBank/DDBJ whole genome shotgun (WGS) entry which is preliminary data.</text>
</comment>
<organism evidence="1 2">
    <name type="scientific">Sphingomonas sanxanigenens</name>
    <dbReference type="NCBI Taxonomy" id="397260"/>
    <lineage>
        <taxon>Bacteria</taxon>
        <taxon>Pseudomonadati</taxon>
        <taxon>Pseudomonadota</taxon>
        <taxon>Alphaproteobacteria</taxon>
        <taxon>Sphingomonadales</taxon>
        <taxon>Sphingomonadaceae</taxon>
        <taxon>Sphingomonas</taxon>
    </lineage>
</organism>
<sequence>MAALLATAAVAAAPSPRAGLYNATEHELVAGLDLKADGKFRFGLSYGALDEQAQGRWVEKDGQVLLTTEPVVVPPRFKLMKDEPVADGAYYASLDEPDALGDFSLTLAVKYRGETAIKYIEADEDGRVPIDPGKVVETIVPDLPVYTIPYAPFAMKPGGHRLVFHFEANDVGKADFKSQPVAIEGEDLVMKRYDRVIHFKRGLN</sequence>
<accession>A0A2W5A3D2</accession>